<keyword evidence="4" id="KW-0539">Nucleus</keyword>
<keyword evidence="9" id="KW-1185">Reference proteome</keyword>
<evidence type="ECO:0000256" key="3">
    <source>
        <dbReference type="ARBA" id="ARBA00022884"/>
    </source>
</evidence>
<dbReference type="InterPro" id="IPR035979">
    <property type="entry name" value="RBD_domain_sf"/>
</dbReference>
<dbReference type="GO" id="GO:0005730">
    <property type="term" value="C:nucleolus"/>
    <property type="evidence" value="ECO:0007669"/>
    <property type="project" value="TreeGrafter"/>
</dbReference>
<dbReference type="PANTHER" id="PTHR48039:SF5">
    <property type="entry name" value="RNA-BINDING PROTEIN 28"/>
    <property type="match status" value="1"/>
</dbReference>
<evidence type="ECO:0000256" key="5">
    <source>
        <dbReference type="PROSITE-ProRule" id="PRU00176"/>
    </source>
</evidence>
<feature type="region of interest" description="Disordered" evidence="6">
    <location>
        <begin position="321"/>
        <end position="406"/>
    </location>
</feature>
<proteinExistence type="predicted"/>
<evidence type="ECO:0000256" key="6">
    <source>
        <dbReference type="SAM" id="MobiDB-lite"/>
    </source>
</evidence>
<sequence length="860" mass="95517">MADVPVNKAQLFVRGIPYSATNAELEEFFSDIGPVRSCFAVADPNAQEQDDEDEDATPVRRNKGYGFVQYAMPDDAAEAIKELPLRKFKGRALLIEFAIARTRAEEKSETRKKVKTYIDDAKDTQADKRENPQHVLLVKGIPRKIQHPALRKDFRKFGDIKHLAYPFKQEQSPDDTENTRAAALYFETIGYAKRALRLINKTELEGKALTAAYLPPGAQMTQVFVHNLDFRLTAPEFRKHFEPAGSVQSVYFPRSGPSANLHGPEKADTKSENKIHNSGFGFVQYTVPAEARNAVETLNGTKLRGRVVTVSQTKTIAELAEEKAKGQGNHVRLATSDDDEDESDEELADDSEDDDESDDEEEVSESEPEDEEEFMALDEDEEEEEVELEKENPDVKPSKGKTAIPRDNVDDCTLFVRNLSFDTTDQDLQEKFSAFGKLAYALVTRDKVTGLSRGSGFIRFRKAADAAACLTLAREVETEIAASSAPVQSSVDSTKLPPSYRSVLEPEVPSGATDINAFRLHQHQLTVLPAIARTEVAQVKAERKITQRKQDRRNMYLLMEGQVPEDSALAMTLGKEEMLKRTTSYAQRKAALAANPNFFLSKVRLAIRNLPRSMDDKELRTLGKTAVTKFKEAVRSGATEPLSREEREEGWQYLPRIKQAKVNVNSKEIDKTTGKPKSRGSGFLEFQCHAHALATLRYLNNNPTVFTSQRRPIVEFAMENARLLHSRSHRIERQTSRQKPGEKEARPKRGRTDIFTGAPVLKRKTPGDKDGASPATAQPARSHAKNAGRGGKDKPSPHKKPRQEKVQSNAKPVPGPAASTVKAPPASKKDGKGKRGAPPTTSTFSATKDLIKNALKAGKA</sequence>
<feature type="compositionally biased region" description="Acidic residues" evidence="6">
    <location>
        <begin position="336"/>
        <end position="388"/>
    </location>
</feature>
<feature type="domain" description="RRM" evidence="7">
    <location>
        <begin position="134"/>
        <end position="216"/>
    </location>
</feature>
<dbReference type="SMART" id="SM00360">
    <property type="entry name" value="RRM"/>
    <property type="match status" value="5"/>
</dbReference>
<dbReference type="EMBL" id="JANBPT010000434">
    <property type="protein sequence ID" value="KAJ1920786.1"/>
    <property type="molecule type" value="Genomic_DNA"/>
</dbReference>
<dbReference type="PANTHER" id="PTHR48039">
    <property type="entry name" value="RNA-BINDING MOTIF PROTEIN 14B"/>
    <property type="match status" value="1"/>
</dbReference>
<feature type="compositionally biased region" description="Basic and acidic residues" evidence="6">
    <location>
        <begin position="729"/>
        <end position="752"/>
    </location>
</feature>
<dbReference type="SUPFAM" id="SSF54928">
    <property type="entry name" value="RNA-binding domain, RBD"/>
    <property type="match status" value="3"/>
</dbReference>
<dbReference type="PROSITE" id="PS50102">
    <property type="entry name" value="RRM"/>
    <property type="match status" value="4"/>
</dbReference>
<evidence type="ECO:0000313" key="9">
    <source>
        <dbReference type="Proteomes" id="UP001150569"/>
    </source>
</evidence>
<comment type="caution">
    <text evidence="8">The sequence shown here is derived from an EMBL/GenBank/DDBJ whole genome shotgun (WGS) entry which is preliminary data.</text>
</comment>
<keyword evidence="2" id="KW-0677">Repeat</keyword>
<dbReference type="AlphaFoldDB" id="A0A9W8DQT5"/>
<evidence type="ECO:0000256" key="2">
    <source>
        <dbReference type="ARBA" id="ARBA00022737"/>
    </source>
</evidence>
<comment type="subcellular location">
    <subcellularLocation>
        <location evidence="1">Nucleus</location>
    </subcellularLocation>
</comment>
<dbReference type="FunFam" id="3.30.70.330:FF:000182">
    <property type="entry name" value="RNA-binding motif protein 28"/>
    <property type="match status" value="1"/>
</dbReference>
<feature type="region of interest" description="Disordered" evidence="6">
    <location>
        <begin position="725"/>
        <end position="860"/>
    </location>
</feature>
<evidence type="ECO:0000256" key="1">
    <source>
        <dbReference type="ARBA" id="ARBA00004123"/>
    </source>
</evidence>
<evidence type="ECO:0000256" key="4">
    <source>
        <dbReference type="ARBA" id="ARBA00023242"/>
    </source>
</evidence>
<dbReference type="InterPro" id="IPR000504">
    <property type="entry name" value="RRM_dom"/>
</dbReference>
<dbReference type="Gene3D" id="3.30.70.330">
    <property type="match status" value="5"/>
</dbReference>
<keyword evidence="3 5" id="KW-0694">RNA-binding</keyword>
<dbReference type="InterPro" id="IPR051945">
    <property type="entry name" value="RRM_MRD1_RNA_proc_ribogen"/>
</dbReference>
<evidence type="ECO:0000313" key="8">
    <source>
        <dbReference type="EMBL" id="KAJ1920786.1"/>
    </source>
</evidence>
<dbReference type="Proteomes" id="UP001150569">
    <property type="component" value="Unassembled WGS sequence"/>
</dbReference>
<evidence type="ECO:0000259" key="7">
    <source>
        <dbReference type="PROSITE" id="PS50102"/>
    </source>
</evidence>
<dbReference type="InterPro" id="IPR012677">
    <property type="entry name" value="Nucleotide-bd_a/b_plait_sf"/>
</dbReference>
<dbReference type="OrthoDB" id="267048at2759"/>
<dbReference type="CDD" id="cd12416">
    <property type="entry name" value="RRM4_RBM28_like"/>
    <property type="match status" value="1"/>
</dbReference>
<dbReference type="GO" id="GO:0003729">
    <property type="term" value="F:mRNA binding"/>
    <property type="evidence" value="ECO:0007669"/>
    <property type="project" value="TreeGrafter"/>
</dbReference>
<protein>
    <submittedName>
        <fullName evidence="8">RNA recognition motif-containing protein</fullName>
    </submittedName>
</protein>
<feature type="domain" description="RRM" evidence="7">
    <location>
        <begin position="221"/>
        <end position="315"/>
    </location>
</feature>
<feature type="domain" description="RRM" evidence="7">
    <location>
        <begin position="412"/>
        <end position="483"/>
    </location>
</feature>
<feature type="domain" description="RRM" evidence="7">
    <location>
        <begin position="9"/>
        <end position="100"/>
    </location>
</feature>
<organism evidence="8 9">
    <name type="scientific">Tieghemiomyces parasiticus</name>
    <dbReference type="NCBI Taxonomy" id="78921"/>
    <lineage>
        <taxon>Eukaryota</taxon>
        <taxon>Fungi</taxon>
        <taxon>Fungi incertae sedis</taxon>
        <taxon>Zoopagomycota</taxon>
        <taxon>Kickxellomycotina</taxon>
        <taxon>Dimargaritomycetes</taxon>
        <taxon>Dimargaritales</taxon>
        <taxon>Dimargaritaceae</taxon>
        <taxon>Tieghemiomyces</taxon>
    </lineage>
</organism>
<gene>
    <name evidence="8" type="primary">NOP4_2</name>
    <name evidence="8" type="ORF">IWQ60_006921</name>
</gene>
<name>A0A9W8DQT5_9FUNG</name>
<dbReference type="CDD" id="cd00590">
    <property type="entry name" value="RRM_SF"/>
    <property type="match status" value="1"/>
</dbReference>
<reference evidence="8" key="1">
    <citation type="submission" date="2022-07" db="EMBL/GenBank/DDBJ databases">
        <title>Phylogenomic reconstructions and comparative analyses of Kickxellomycotina fungi.</title>
        <authorList>
            <person name="Reynolds N.K."/>
            <person name="Stajich J.E."/>
            <person name="Barry K."/>
            <person name="Grigoriev I.V."/>
            <person name="Crous P."/>
            <person name="Smith M.E."/>
        </authorList>
    </citation>
    <scope>NUCLEOTIDE SEQUENCE</scope>
    <source>
        <strain evidence="8">RSA 861</strain>
    </source>
</reference>
<accession>A0A9W8DQT5</accession>
<dbReference type="Pfam" id="PF00076">
    <property type="entry name" value="RRM_1"/>
    <property type="match status" value="4"/>
</dbReference>